<proteinExistence type="predicted"/>
<dbReference type="InterPro" id="IPR031127">
    <property type="entry name" value="E3_UB_ligase_RBR"/>
</dbReference>
<evidence type="ECO:0000256" key="8">
    <source>
        <dbReference type="SAM" id="MobiDB-lite"/>
    </source>
</evidence>
<dbReference type="SMART" id="SM00184">
    <property type="entry name" value="RING"/>
    <property type="match status" value="1"/>
</dbReference>
<feature type="region of interest" description="Disordered" evidence="8">
    <location>
        <begin position="172"/>
        <end position="258"/>
    </location>
</feature>
<accession>A0A9P3L716</accession>
<dbReference type="PANTHER" id="PTHR11685">
    <property type="entry name" value="RBR FAMILY RING FINGER AND IBR DOMAIN-CONTAINING"/>
    <property type="match status" value="1"/>
</dbReference>
<dbReference type="GO" id="GO:0008270">
    <property type="term" value="F:zinc ion binding"/>
    <property type="evidence" value="ECO:0007669"/>
    <property type="project" value="UniProtKB-KW"/>
</dbReference>
<sequence length="514" mass="56649">MLKQLRRESSNYHGTSCVIITQPPRIIACFYILGDDGDDFYVIFDSQSRPGVHPSGAAFIIHKSVYYAAHYLLDLFREDSSLAADQEMRWETQELGDFSGHHFVAHPQLEQDDADYWMNTTMQASLEILALRAEQDQVKAENTRLHSEIAALRRSSRGSIWSFSSLRRTSQLPSRDACAPRAQSALTSPTSPPKGKARASSQDGDTVGGLASTQKQQEQEQERGLDSFTRARSLPSEPASSVKGKARAFSQHDDTKNNKHGLALQRQELFCSVARTPSTSNAAAHNRPSASNAVARTRPLAAPPSASNTIDRSAAPPSLQRWSRNDPPPPPPPPPPPRPVATFLCNICFDRHSLEDVAQVDGCDHMFCRDCIRAYVATQLAQRVYPIVCPLCSANKSGGSLSVIGDAFVQQIGLSEALYAIFVELQMAPFSILLRCRGCNNSFFVAKDELNDVSIITCPLPRCKRSWCKTCSQMLDSPTAAHSCDGMRLPIPYKARLLTVIVRLSDPSGEDFRL</sequence>
<reference evidence="11 12" key="1">
    <citation type="submission" date="2021-08" db="EMBL/GenBank/DDBJ databases">
        <title>Draft Genome Sequence of Phanerochaete sordida strain YK-624.</title>
        <authorList>
            <person name="Mori T."/>
            <person name="Dohra H."/>
            <person name="Suzuki T."/>
            <person name="Kawagishi H."/>
            <person name="Hirai H."/>
        </authorList>
    </citation>
    <scope>NUCLEOTIDE SEQUENCE [LARGE SCALE GENOMIC DNA]</scope>
    <source>
        <strain evidence="11 12">YK-624</strain>
    </source>
</reference>
<keyword evidence="6" id="KW-0862">Zinc</keyword>
<comment type="caution">
    <text evidence="11">The sequence shown here is derived from an EMBL/GenBank/DDBJ whole genome shotgun (WGS) entry which is preliminary data.</text>
</comment>
<dbReference type="PROSITE" id="PS50089">
    <property type="entry name" value="ZF_RING_2"/>
    <property type="match status" value="1"/>
</dbReference>
<dbReference type="SUPFAM" id="SSF57850">
    <property type="entry name" value="RING/U-box"/>
    <property type="match status" value="1"/>
</dbReference>
<dbReference type="PROSITE" id="PS51873">
    <property type="entry name" value="TRIAD"/>
    <property type="match status" value="1"/>
</dbReference>
<keyword evidence="5" id="KW-0833">Ubl conjugation pathway</keyword>
<feature type="compositionally biased region" description="Polar residues" evidence="8">
    <location>
        <begin position="277"/>
        <end position="294"/>
    </location>
</feature>
<feature type="domain" description="RING-type" evidence="10">
    <location>
        <begin position="341"/>
        <end position="514"/>
    </location>
</feature>
<feature type="compositionally biased region" description="Pro residues" evidence="8">
    <location>
        <begin position="326"/>
        <end position="337"/>
    </location>
</feature>
<dbReference type="Gene3D" id="3.30.40.10">
    <property type="entry name" value="Zinc/RING finger domain, C3HC4 (zinc finger)"/>
    <property type="match status" value="1"/>
</dbReference>
<dbReference type="Proteomes" id="UP000703269">
    <property type="component" value="Unassembled WGS sequence"/>
</dbReference>
<evidence type="ECO:0000313" key="12">
    <source>
        <dbReference type="Proteomes" id="UP000703269"/>
    </source>
</evidence>
<gene>
    <name evidence="11" type="ORF">PsYK624_001290</name>
</gene>
<evidence type="ECO:0000256" key="2">
    <source>
        <dbReference type="ARBA" id="ARBA00022723"/>
    </source>
</evidence>
<keyword evidence="12" id="KW-1185">Reference proteome</keyword>
<dbReference type="GO" id="GO:0004842">
    <property type="term" value="F:ubiquitin-protein transferase activity"/>
    <property type="evidence" value="ECO:0007669"/>
    <property type="project" value="InterPro"/>
</dbReference>
<dbReference type="AlphaFoldDB" id="A0A9P3L716"/>
<evidence type="ECO:0000256" key="4">
    <source>
        <dbReference type="ARBA" id="ARBA00022771"/>
    </source>
</evidence>
<evidence type="ECO:0000256" key="1">
    <source>
        <dbReference type="ARBA" id="ARBA00022679"/>
    </source>
</evidence>
<evidence type="ECO:0000256" key="3">
    <source>
        <dbReference type="ARBA" id="ARBA00022737"/>
    </source>
</evidence>
<evidence type="ECO:0000256" key="5">
    <source>
        <dbReference type="ARBA" id="ARBA00022786"/>
    </source>
</evidence>
<dbReference type="PROSITE" id="PS00518">
    <property type="entry name" value="ZF_RING_1"/>
    <property type="match status" value="1"/>
</dbReference>
<dbReference type="Pfam" id="PF13639">
    <property type="entry name" value="zf-RING_2"/>
    <property type="match status" value="1"/>
</dbReference>
<evidence type="ECO:0000256" key="7">
    <source>
        <dbReference type="PROSITE-ProRule" id="PRU00175"/>
    </source>
</evidence>
<feature type="region of interest" description="Disordered" evidence="8">
    <location>
        <begin position="277"/>
        <end position="337"/>
    </location>
</feature>
<dbReference type="InterPro" id="IPR017907">
    <property type="entry name" value="Znf_RING_CS"/>
</dbReference>
<dbReference type="InterPro" id="IPR001841">
    <property type="entry name" value="Znf_RING"/>
</dbReference>
<dbReference type="EMBL" id="BPQB01000001">
    <property type="protein sequence ID" value="GJE84054.1"/>
    <property type="molecule type" value="Genomic_DNA"/>
</dbReference>
<evidence type="ECO:0000313" key="11">
    <source>
        <dbReference type="EMBL" id="GJE84054.1"/>
    </source>
</evidence>
<organism evidence="11 12">
    <name type="scientific">Phanerochaete sordida</name>
    <dbReference type="NCBI Taxonomy" id="48140"/>
    <lineage>
        <taxon>Eukaryota</taxon>
        <taxon>Fungi</taxon>
        <taxon>Dikarya</taxon>
        <taxon>Basidiomycota</taxon>
        <taxon>Agaricomycotina</taxon>
        <taxon>Agaricomycetes</taxon>
        <taxon>Polyporales</taxon>
        <taxon>Phanerochaetaceae</taxon>
        <taxon>Phanerochaete</taxon>
    </lineage>
</organism>
<dbReference type="InterPro" id="IPR013083">
    <property type="entry name" value="Znf_RING/FYVE/PHD"/>
</dbReference>
<dbReference type="SUPFAM" id="SSF101447">
    <property type="entry name" value="Formin homology 2 domain (FH2 domain)"/>
    <property type="match status" value="1"/>
</dbReference>
<keyword evidence="1" id="KW-0808">Transferase</keyword>
<dbReference type="GO" id="GO:0016567">
    <property type="term" value="P:protein ubiquitination"/>
    <property type="evidence" value="ECO:0007669"/>
    <property type="project" value="InterPro"/>
</dbReference>
<keyword evidence="3" id="KW-0677">Repeat</keyword>
<name>A0A9P3L716_9APHY</name>
<keyword evidence="4 7" id="KW-0863">Zinc-finger</keyword>
<evidence type="ECO:0000259" key="9">
    <source>
        <dbReference type="PROSITE" id="PS50089"/>
    </source>
</evidence>
<dbReference type="InterPro" id="IPR044066">
    <property type="entry name" value="TRIAD_supradom"/>
</dbReference>
<feature type="domain" description="RING-type" evidence="9">
    <location>
        <begin position="345"/>
        <end position="393"/>
    </location>
</feature>
<keyword evidence="2" id="KW-0479">Metal-binding</keyword>
<evidence type="ECO:0000256" key="6">
    <source>
        <dbReference type="ARBA" id="ARBA00022833"/>
    </source>
</evidence>
<evidence type="ECO:0000259" key="10">
    <source>
        <dbReference type="PROSITE" id="PS51873"/>
    </source>
</evidence>
<dbReference type="OrthoDB" id="1431934at2759"/>
<protein>
    <submittedName>
        <fullName evidence="11">RING-type domain-containing protein</fullName>
    </submittedName>
</protein>